<proteinExistence type="predicted"/>
<evidence type="ECO:0000313" key="2">
    <source>
        <dbReference type="EMBL" id="KAJ8031341.1"/>
    </source>
</evidence>
<comment type="caution">
    <text evidence="2">The sequence shown here is derived from an EMBL/GenBank/DDBJ whole genome shotgun (WGS) entry which is preliminary data.</text>
</comment>
<evidence type="ECO:0000256" key="1">
    <source>
        <dbReference type="SAM" id="Phobius"/>
    </source>
</evidence>
<keyword evidence="1" id="KW-0812">Transmembrane</keyword>
<dbReference type="AlphaFoldDB" id="A0A9Q1BRM8"/>
<reference evidence="2" key="1">
    <citation type="submission" date="2021-10" db="EMBL/GenBank/DDBJ databases">
        <title>Tropical sea cucumber genome reveals ecological adaptation and Cuvierian tubules defense mechanism.</title>
        <authorList>
            <person name="Chen T."/>
        </authorList>
    </citation>
    <scope>NUCLEOTIDE SEQUENCE</scope>
    <source>
        <strain evidence="2">Nanhai2018</strain>
        <tissue evidence="2">Muscle</tissue>
    </source>
</reference>
<sequence>MEFWIRREGGETLLQRTFPGPSSIVTETVDIVGEVSSSGYFVCGLYRRVKRKDSAFLTFQSESMIELVVLTLEDLPRCFSSLGQSGLQDEETDLVCSVNDQVVSDEDILWRGLDTDVDNYGSFNFYAAEIPVKNQPSQLSCGYLEIKEGSQTSWNGLCYLPPLAIFEHTELHMTPTEFNDKNKTLSFMCESNPPASLIRWSIFGHDENIIDDWLTAKLKGDIVVNITQGFGRSILQMSGSAVDSDGVHIIACSTTRGNYKIAVSQYSDNIDDGNPTSELETTVEPSTSKTIPYPSSVCFDALSSGSSNAGLVVVIVLLTIVVIILVVMSVWFYKHYRRNHKNNNSTRRTISSISDRNITMQGNATYQPLSVVPPIAPPAYADLDVGYATMSTPELDDQHYMEPSSVVPKGISS</sequence>
<keyword evidence="1" id="KW-0472">Membrane</keyword>
<dbReference type="EMBL" id="JAIZAY010000013">
    <property type="protein sequence ID" value="KAJ8031341.1"/>
    <property type="molecule type" value="Genomic_DNA"/>
</dbReference>
<keyword evidence="3" id="KW-1185">Reference proteome</keyword>
<gene>
    <name evidence="2" type="ORF">HOLleu_28043</name>
</gene>
<organism evidence="2 3">
    <name type="scientific">Holothuria leucospilota</name>
    <name type="common">Black long sea cucumber</name>
    <name type="synonym">Mertensiothuria leucospilota</name>
    <dbReference type="NCBI Taxonomy" id="206669"/>
    <lineage>
        <taxon>Eukaryota</taxon>
        <taxon>Metazoa</taxon>
        <taxon>Echinodermata</taxon>
        <taxon>Eleutherozoa</taxon>
        <taxon>Echinozoa</taxon>
        <taxon>Holothuroidea</taxon>
        <taxon>Aspidochirotacea</taxon>
        <taxon>Aspidochirotida</taxon>
        <taxon>Holothuriidae</taxon>
        <taxon>Holothuria</taxon>
    </lineage>
</organism>
<accession>A0A9Q1BRM8</accession>
<feature type="transmembrane region" description="Helical" evidence="1">
    <location>
        <begin position="309"/>
        <end position="333"/>
    </location>
</feature>
<dbReference type="OrthoDB" id="10480925at2759"/>
<keyword evidence="1" id="KW-1133">Transmembrane helix</keyword>
<dbReference type="Proteomes" id="UP001152320">
    <property type="component" value="Chromosome 13"/>
</dbReference>
<protein>
    <submittedName>
        <fullName evidence="2">Uncharacterized protein</fullName>
    </submittedName>
</protein>
<name>A0A9Q1BRM8_HOLLE</name>
<evidence type="ECO:0000313" key="3">
    <source>
        <dbReference type="Proteomes" id="UP001152320"/>
    </source>
</evidence>